<dbReference type="AlphaFoldDB" id="A0A1V2H180"/>
<dbReference type="PANTHER" id="PTHR32248:SF4">
    <property type="entry name" value="RNA POLYMERASE SIGMA-54 FACTOR"/>
    <property type="match status" value="1"/>
</dbReference>
<evidence type="ECO:0000256" key="7">
    <source>
        <dbReference type="ARBA" id="ARBA00023125"/>
    </source>
</evidence>
<keyword evidence="14" id="KW-1185">Reference proteome</keyword>
<dbReference type="PROSITE" id="PS50044">
    <property type="entry name" value="SIGMA54_3"/>
    <property type="match status" value="1"/>
</dbReference>
<dbReference type="NCBIfam" id="NF009118">
    <property type="entry name" value="PRK12469.1"/>
    <property type="match status" value="1"/>
</dbReference>
<dbReference type="InterPro" id="IPR038709">
    <property type="entry name" value="RpoN_core-bd_sf"/>
</dbReference>
<evidence type="ECO:0000313" key="13">
    <source>
        <dbReference type="EMBL" id="ONG51328.1"/>
    </source>
</evidence>
<dbReference type="GO" id="GO:0016779">
    <property type="term" value="F:nucleotidyltransferase activity"/>
    <property type="evidence" value="ECO:0007669"/>
    <property type="project" value="UniProtKB-KW"/>
</dbReference>
<feature type="region of interest" description="Disordered" evidence="10">
    <location>
        <begin position="46"/>
        <end position="122"/>
    </location>
</feature>
<keyword evidence="7 9" id="KW-0238">DNA-binding</keyword>
<feature type="domain" description="RNA polymerase sigma factor 54 core-binding" evidence="12">
    <location>
        <begin position="134"/>
        <end position="322"/>
    </location>
</feature>
<dbReference type="Pfam" id="PF00309">
    <property type="entry name" value="Sigma54_AID"/>
    <property type="match status" value="1"/>
</dbReference>
<dbReference type="OrthoDB" id="9814402at2"/>
<comment type="function">
    <text evidence="9">Sigma factors are initiation factors that promote the attachment of RNA polymerase to specific initiation sites and are then released.</text>
</comment>
<dbReference type="InterPro" id="IPR007046">
    <property type="entry name" value="RNA_pol_sigma_54_core-bd"/>
</dbReference>
<name>A0A1V2H180_9PROT</name>
<proteinExistence type="inferred from homology"/>
<dbReference type="EMBL" id="MLCO01000168">
    <property type="protein sequence ID" value="ONG51328.1"/>
    <property type="molecule type" value="Genomic_DNA"/>
</dbReference>
<keyword evidence="3 9" id="KW-0808">Transferase</keyword>
<dbReference type="PROSITE" id="PS00717">
    <property type="entry name" value="SIGMA54_1"/>
    <property type="match status" value="1"/>
</dbReference>
<dbReference type="NCBIfam" id="NF004596">
    <property type="entry name" value="PRK05932.1-3"/>
    <property type="match status" value="1"/>
</dbReference>
<evidence type="ECO:0000259" key="11">
    <source>
        <dbReference type="Pfam" id="PF04552"/>
    </source>
</evidence>
<evidence type="ECO:0000256" key="6">
    <source>
        <dbReference type="ARBA" id="ARBA00023082"/>
    </source>
</evidence>
<keyword evidence="5 9" id="KW-0805">Transcription regulation</keyword>
<accession>A0A1V2H180</accession>
<evidence type="ECO:0000256" key="9">
    <source>
        <dbReference type="PIRNR" id="PIRNR000774"/>
    </source>
</evidence>
<dbReference type="GO" id="GO:0001216">
    <property type="term" value="F:DNA-binding transcription activator activity"/>
    <property type="evidence" value="ECO:0007669"/>
    <property type="project" value="InterPro"/>
</dbReference>
<dbReference type="GO" id="GO:0000428">
    <property type="term" value="C:DNA-directed RNA polymerase complex"/>
    <property type="evidence" value="ECO:0007669"/>
    <property type="project" value="UniProtKB-KW"/>
</dbReference>
<dbReference type="InterPro" id="IPR007634">
    <property type="entry name" value="RNA_pol_sigma_54_DNA-bd"/>
</dbReference>
<evidence type="ECO:0000256" key="5">
    <source>
        <dbReference type="ARBA" id="ARBA00023015"/>
    </source>
</evidence>
<evidence type="ECO:0000256" key="8">
    <source>
        <dbReference type="ARBA" id="ARBA00023163"/>
    </source>
</evidence>
<dbReference type="PRINTS" id="PR00045">
    <property type="entry name" value="SIGMA54FCT"/>
</dbReference>
<reference evidence="13 14" key="1">
    <citation type="submission" date="2016-10" db="EMBL/GenBank/DDBJ databases">
        <title>Draft Genome sequence of Roseomonas sp. strain M3.</title>
        <authorList>
            <person name="Subhash Y."/>
            <person name="Lee S."/>
        </authorList>
    </citation>
    <scope>NUCLEOTIDE SEQUENCE [LARGE SCALE GENOMIC DNA]</scope>
    <source>
        <strain evidence="13 14">M3</strain>
    </source>
</reference>
<feature type="compositionally biased region" description="Gly residues" evidence="10">
    <location>
        <begin position="108"/>
        <end position="117"/>
    </location>
</feature>
<dbReference type="GO" id="GO:0016987">
    <property type="term" value="F:sigma factor activity"/>
    <property type="evidence" value="ECO:0007669"/>
    <property type="project" value="UniProtKB-KW"/>
</dbReference>
<gene>
    <name evidence="13" type="ORF">BKE38_16320</name>
</gene>
<dbReference type="Gene3D" id="1.10.10.1330">
    <property type="entry name" value="RNA polymerase sigma-54 factor, core-binding domain"/>
    <property type="match status" value="1"/>
</dbReference>
<evidence type="ECO:0000256" key="2">
    <source>
        <dbReference type="ARBA" id="ARBA00022478"/>
    </source>
</evidence>
<sequence>MAIGPRLDLRHSQSLVMTPQLRQAIKLLQSSNLEVSAFVEEELERNPLLERDERPELPPERPDPRAEPPAGAAPADSFDSTASATMPSEAEAPLDIRDWSNVYDGDGPSLGEGGGRGGRLDFEGDERGIEDLAIARPRSLREELAEQVRLSFADPGDRLIAAQLIALLDPSGRLAAEDAAIAQALGCDTARIAAIRARLQRFDPAGLFCRSLAECLAVQLAERNRLDPAMQALLDNLELLARRDMRGLLKVCGVDAEDLAEMVAELKRLDPKPGADYDAAPAPALLPDVLMRRAPGVQLAGETVDWILELNPDTLPRVLVNRGFHARAQVSASREDKAFLSEKFQAANWLVKSLEQRASTILKVAAEIVRRQDGFFRHGVAHLRPLILRDVAEAVEMHESTVSRVTANKYIATPRGLFELKYFFTTAIGGTTGGETFSAEAIRHRIRSMVSAETAEDILSDDAIVAALRREGVDIARRTVAKYRESLRIPSSVQRKREKAVPA</sequence>
<comment type="similarity">
    <text evidence="1 9">Belongs to the sigma-54 factor family.</text>
</comment>
<organism evidence="13 14">
    <name type="scientific">Teichococcus deserti</name>
    <dbReference type="NCBI Taxonomy" id="1817963"/>
    <lineage>
        <taxon>Bacteria</taxon>
        <taxon>Pseudomonadati</taxon>
        <taxon>Pseudomonadota</taxon>
        <taxon>Alphaproteobacteria</taxon>
        <taxon>Acetobacterales</taxon>
        <taxon>Roseomonadaceae</taxon>
        <taxon>Roseomonas</taxon>
    </lineage>
</organism>
<dbReference type="InterPro" id="IPR000394">
    <property type="entry name" value="RNA_pol_sigma_54"/>
</dbReference>
<evidence type="ECO:0000256" key="1">
    <source>
        <dbReference type="ARBA" id="ARBA00008798"/>
    </source>
</evidence>
<keyword evidence="2 9" id="KW-0240">DNA-directed RNA polymerase</keyword>
<dbReference type="Pfam" id="PF04963">
    <property type="entry name" value="Sigma54_CBD"/>
    <property type="match status" value="1"/>
</dbReference>
<dbReference type="Proteomes" id="UP000188879">
    <property type="component" value="Unassembled WGS sequence"/>
</dbReference>
<keyword evidence="6 9" id="KW-0731">Sigma factor</keyword>
<dbReference type="PROSITE" id="PS00718">
    <property type="entry name" value="SIGMA54_2"/>
    <property type="match status" value="1"/>
</dbReference>
<feature type="domain" description="RNA polymerase sigma factor 54 DNA-binding" evidence="11">
    <location>
        <begin position="338"/>
        <end position="497"/>
    </location>
</feature>
<evidence type="ECO:0000313" key="14">
    <source>
        <dbReference type="Proteomes" id="UP000188879"/>
    </source>
</evidence>
<comment type="caution">
    <text evidence="13">The sequence shown here is derived from an EMBL/GenBank/DDBJ whole genome shotgun (WGS) entry which is preliminary data.</text>
</comment>
<dbReference type="NCBIfam" id="TIGR02395">
    <property type="entry name" value="rpoN_sigma"/>
    <property type="match status" value="1"/>
</dbReference>
<dbReference type="GO" id="GO:0006352">
    <property type="term" value="P:DNA-templated transcription initiation"/>
    <property type="evidence" value="ECO:0007669"/>
    <property type="project" value="InterPro"/>
</dbReference>
<keyword evidence="8 9" id="KW-0804">Transcription</keyword>
<evidence type="ECO:0000256" key="10">
    <source>
        <dbReference type="SAM" id="MobiDB-lite"/>
    </source>
</evidence>
<dbReference type="Pfam" id="PF04552">
    <property type="entry name" value="Sigma54_DBD"/>
    <property type="match status" value="1"/>
</dbReference>
<dbReference type="PIRSF" id="PIRSF000774">
    <property type="entry name" value="RpoN"/>
    <property type="match status" value="1"/>
</dbReference>
<evidence type="ECO:0000256" key="4">
    <source>
        <dbReference type="ARBA" id="ARBA00022695"/>
    </source>
</evidence>
<keyword evidence="4 9" id="KW-0548">Nucleotidyltransferase</keyword>
<evidence type="ECO:0000256" key="3">
    <source>
        <dbReference type="ARBA" id="ARBA00022679"/>
    </source>
</evidence>
<dbReference type="RefSeq" id="WP_076958390.1">
    <property type="nucleotide sequence ID" value="NZ_MLCO01000168.1"/>
</dbReference>
<dbReference type="GO" id="GO:0003677">
    <property type="term" value="F:DNA binding"/>
    <property type="evidence" value="ECO:0007669"/>
    <property type="project" value="UniProtKB-KW"/>
</dbReference>
<evidence type="ECO:0000259" key="12">
    <source>
        <dbReference type="Pfam" id="PF04963"/>
    </source>
</evidence>
<feature type="compositionally biased region" description="Basic and acidic residues" evidence="10">
    <location>
        <begin position="46"/>
        <end position="66"/>
    </location>
</feature>
<protein>
    <recommendedName>
        <fullName evidence="9">RNA polymerase sigma-54 factor</fullName>
    </recommendedName>
</protein>
<dbReference type="Gene3D" id="1.10.10.60">
    <property type="entry name" value="Homeodomain-like"/>
    <property type="match status" value="1"/>
</dbReference>
<dbReference type="PANTHER" id="PTHR32248">
    <property type="entry name" value="RNA POLYMERASE SIGMA-54 FACTOR"/>
    <property type="match status" value="1"/>
</dbReference>